<name>A0A1H2YBP2_9BACL</name>
<reference evidence="3" key="1">
    <citation type="submission" date="2016-10" db="EMBL/GenBank/DDBJ databases">
        <authorList>
            <person name="Varghese N."/>
        </authorList>
    </citation>
    <scope>NUCLEOTIDE SEQUENCE [LARGE SCALE GENOMIC DNA]</scope>
    <source>
        <strain evidence="3">DSM 12489</strain>
    </source>
</reference>
<protein>
    <submittedName>
        <fullName evidence="2">Plasmid segregation protein ParM</fullName>
    </submittedName>
</protein>
<sequence>MLTIGLDVGNGSIGLCVRDGDTLVQDTMPSVYGRVDLTRQVLSVPGKSTSREVDVFTFGGEHFVLGYEQVHTMHSTPIGAYDREQRYASRQFETLAKLALLDAATRTGRTGVIEVVVACGTPSEDFTARNVEMLQRWFSEPVTGAKNGEQVVVMINRLEVIPQPFAVFLDAYLDQDGLVVDEELERQDVLVIDSGSGTLDLSEIHQLELSRQTSIPAGLNDVYQIILEEIRREEPKVYATAYDLEAQLRAQDGAQEFWFEYGAHRMNITELRERAMRQVWDRMQQGIQYAYPDRSGFGRVILAGGSGEAFRNYFLAWMPSIRIAPEPQLAVARGLYKYALAQEHEES</sequence>
<evidence type="ECO:0000313" key="2">
    <source>
        <dbReference type="EMBL" id="SDX02652.1"/>
    </source>
</evidence>
<dbReference type="InterPro" id="IPR040607">
    <property type="entry name" value="ALP_N"/>
</dbReference>
<dbReference type="AlphaFoldDB" id="A0A1H2YBP2"/>
<dbReference type="Pfam" id="PF17989">
    <property type="entry name" value="ALP_N"/>
    <property type="match status" value="1"/>
</dbReference>
<dbReference type="Gene3D" id="3.30.420.40">
    <property type="match status" value="2"/>
</dbReference>
<evidence type="ECO:0000313" key="3">
    <source>
        <dbReference type="Proteomes" id="UP000182589"/>
    </source>
</evidence>
<accession>A0A1H2YBP2</accession>
<dbReference type="InterPro" id="IPR043129">
    <property type="entry name" value="ATPase_NBD"/>
</dbReference>
<gene>
    <name evidence="2" type="ORF">SAMN04489725_1328</name>
</gene>
<dbReference type="STRING" id="89784.SAMN04489725_1328"/>
<dbReference type="NCBIfam" id="NF010498">
    <property type="entry name" value="PRK13917.1"/>
    <property type="match status" value="1"/>
</dbReference>
<feature type="domain" description="Actin-like protein N-terminal" evidence="1">
    <location>
        <begin position="5"/>
        <end position="165"/>
    </location>
</feature>
<dbReference type="Proteomes" id="UP000182589">
    <property type="component" value="Unassembled WGS sequence"/>
</dbReference>
<evidence type="ECO:0000259" key="1">
    <source>
        <dbReference type="Pfam" id="PF17989"/>
    </source>
</evidence>
<dbReference type="SUPFAM" id="SSF53067">
    <property type="entry name" value="Actin-like ATPase domain"/>
    <property type="match status" value="2"/>
</dbReference>
<dbReference type="CDD" id="cd24021">
    <property type="entry name" value="ASKHA_NBD_ParM_Psk41-like"/>
    <property type="match status" value="1"/>
</dbReference>
<dbReference type="RefSeq" id="WP_074693907.1">
    <property type="nucleotide sequence ID" value="NZ_FNOJ01000032.1"/>
</dbReference>
<dbReference type="EMBL" id="FNOJ01000032">
    <property type="protein sequence ID" value="SDX02652.1"/>
    <property type="molecule type" value="Genomic_DNA"/>
</dbReference>
<proteinExistence type="predicted"/>
<keyword evidence="3" id="KW-1185">Reference proteome</keyword>
<organism evidence="2 3">
    <name type="scientific">Alicyclobacillus hesperidum</name>
    <dbReference type="NCBI Taxonomy" id="89784"/>
    <lineage>
        <taxon>Bacteria</taxon>
        <taxon>Bacillati</taxon>
        <taxon>Bacillota</taxon>
        <taxon>Bacilli</taxon>
        <taxon>Bacillales</taxon>
        <taxon>Alicyclobacillaceae</taxon>
        <taxon>Alicyclobacillus</taxon>
    </lineage>
</organism>